<evidence type="ECO:0000313" key="3">
    <source>
        <dbReference type="Proteomes" id="UP000509302"/>
    </source>
</evidence>
<accession>A0A7H9AUE7</accession>
<evidence type="ECO:0000259" key="1">
    <source>
        <dbReference type="Pfam" id="PF03358"/>
    </source>
</evidence>
<dbReference type="GO" id="GO:0010181">
    <property type="term" value="F:FMN binding"/>
    <property type="evidence" value="ECO:0007669"/>
    <property type="project" value="TreeGrafter"/>
</dbReference>
<dbReference type="PANTHER" id="PTHR30543:SF21">
    <property type="entry name" value="NAD(P)H-DEPENDENT FMN REDUCTASE LOT6"/>
    <property type="match status" value="1"/>
</dbReference>
<reference evidence="2 3" key="1">
    <citation type="journal article" date="2006" name="Int. J. Syst. Evol. Microbiol.">
        <title>Costertonia aggregata gen. nov., sp. nov., a mesophilic marine bacterium of the family Flavobacteriaceae, isolated from a mature biofilm.</title>
        <authorList>
            <person name="Kwon K.K."/>
            <person name="Lee Y.K."/>
            <person name="Lee H.K."/>
        </authorList>
    </citation>
    <scope>NUCLEOTIDE SEQUENCE [LARGE SCALE GENOMIC DNA]</scope>
    <source>
        <strain evidence="2 3">KCCM 42265</strain>
    </source>
</reference>
<dbReference type="AlphaFoldDB" id="A0A7H9AUE7"/>
<proteinExistence type="predicted"/>
<protein>
    <submittedName>
        <fullName evidence="2">NAD(P)H-dependent oxidoreductase</fullName>
    </submittedName>
</protein>
<dbReference type="KEGG" id="cagg:HYG79_16140"/>
<gene>
    <name evidence="2" type="ORF">HYG79_16140</name>
</gene>
<dbReference type="SUPFAM" id="SSF52218">
    <property type="entry name" value="Flavoproteins"/>
    <property type="match status" value="1"/>
</dbReference>
<dbReference type="PANTHER" id="PTHR30543">
    <property type="entry name" value="CHROMATE REDUCTASE"/>
    <property type="match status" value="1"/>
</dbReference>
<dbReference type="GO" id="GO:0016491">
    <property type="term" value="F:oxidoreductase activity"/>
    <property type="evidence" value="ECO:0007669"/>
    <property type="project" value="InterPro"/>
</dbReference>
<feature type="domain" description="NADPH-dependent FMN reductase-like" evidence="1">
    <location>
        <begin position="4"/>
        <end position="141"/>
    </location>
</feature>
<dbReference type="Gene3D" id="3.40.50.360">
    <property type="match status" value="1"/>
</dbReference>
<name>A0A7H9AUE7_9FLAO</name>
<dbReference type="Pfam" id="PF03358">
    <property type="entry name" value="FMN_red"/>
    <property type="match status" value="1"/>
</dbReference>
<dbReference type="InterPro" id="IPR050712">
    <property type="entry name" value="NAD(P)H-dep_reductase"/>
</dbReference>
<dbReference type="EMBL" id="CP058595">
    <property type="protein sequence ID" value="QLG46815.1"/>
    <property type="molecule type" value="Genomic_DNA"/>
</dbReference>
<keyword evidence="3" id="KW-1185">Reference proteome</keyword>
<dbReference type="InterPro" id="IPR005025">
    <property type="entry name" value="FMN_Rdtase-like_dom"/>
</dbReference>
<sequence length="177" mass="19875">MAMILAFAGSNSSTSINYRLIQYTVSLVKGHKTQTLDMVRYPFPMYSEDYEKVNGFSNSLVELKNDIKSVDGAIVSVNEHNGNPSAYFKNLLDWLSRVDKNFLEGKKVFLQSTSNGKRGAKNALEVTEKLLPRFGGEVVATFSLPSFSDNLDEEKGIVDEKLAREHQEKLNLFLSKL</sequence>
<dbReference type="InterPro" id="IPR029039">
    <property type="entry name" value="Flavoprotein-like_sf"/>
</dbReference>
<organism evidence="2 3">
    <name type="scientific">Costertonia aggregata</name>
    <dbReference type="NCBI Taxonomy" id="343403"/>
    <lineage>
        <taxon>Bacteria</taxon>
        <taxon>Pseudomonadati</taxon>
        <taxon>Bacteroidota</taxon>
        <taxon>Flavobacteriia</taxon>
        <taxon>Flavobacteriales</taxon>
        <taxon>Flavobacteriaceae</taxon>
        <taxon>Costertonia</taxon>
    </lineage>
</organism>
<evidence type="ECO:0000313" key="2">
    <source>
        <dbReference type="EMBL" id="QLG46815.1"/>
    </source>
</evidence>
<dbReference type="Proteomes" id="UP000509302">
    <property type="component" value="Chromosome"/>
</dbReference>
<dbReference type="GO" id="GO:0005829">
    <property type="term" value="C:cytosol"/>
    <property type="evidence" value="ECO:0007669"/>
    <property type="project" value="TreeGrafter"/>
</dbReference>
<dbReference type="RefSeq" id="WP_179243094.1">
    <property type="nucleotide sequence ID" value="NZ_CP058595.1"/>
</dbReference>